<feature type="non-terminal residue" evidence="2">
    <location>
        <position position="1"/>
    </location>
</feature>
<evidence type="ECO:0000256" key="1">
    <source>
        <dbReference type="SAM" id="MobiDB-lite"/>
    </source>
</evidence>
<feature type="region of interest" description="Disordered" evidence="1">
    <location>
        <begin position="1"/>
        <end position="34"/>
    </location>
</feature>
<evidence type="ECO:0000313" key="2">
    <source>
        <dbReference type="EMBL" id="CCD18308.1"/>
    </source>
</evidence>
<evidence type="ECO:0000313" key="3">
    <source>
        <dbReference type="Proteomes" id="UP000009027"/>
    </source>
</evidence>
<dbReference type="EMBL" id="CAEX01000840">
    <property type="protein sequence ID" value="CCD18308.1"/>
    <property type="molecule type" value="Genomic_DNA"/>
</dbReference>
<feature type="compositionally biased region" description="Basic residues" evidence="1">
    <location>
        <begin position="1"/>
        <end position="17"/>
    </location>
</feature>
<reference evidence="2 3" key="1">
    <citation type="journal article" date="2012" name="Proc. Natl. Acad. Sci. U.S.A.">
        <title>Antigenic diversity is generated by distinct evolutionary mechanisms in African trypanosome species.</title>
        <authorList>
            <person name="Jackson A.P."/>
            <person name="Berry A."/>
            <person name="Aslett M."/>
            <person name="Allison H.C."/>
            <person name="Burton P."/>
            <person name="Vavrova-Anderson J."/>
            <person name="Brown R."/>
            <person name="Browne H."/>
            <person name="Corton N."/>
            <person name="Hauser H."/>
            <person name="Gamble J."/>
            <person name="Gilderthorp R."/>
            <person name="Marcello L."/>
            <person name="McQuillan J."/>
            <person name="Otto T.D."/>
            <person name="Quail M.A."/>
            <person name="Sanders M.J."/>
            <person name="van Tonder A."/>
            <person name="Ginger M.L."/>
            <person name="Field M.C."/>
            <person name="Barry J.D."/>
            <person name="Hertz-Fowler C."/>
            <person name="Berriman M."/>
        </authorList>
    </citation>
    <scope>NUCLEOTIDE SEQUENCE</scope>
    <source>
        <strain evidence="2 3">Y486</strain>
    </source>
</reference>
<feature type="compositionally biased region" description="Polar residues" evidence="1">
    <location>
        <begin position="22"/>
        <end position="34"/>
    </location>
</feature>
<accession>F9WLB9</accession>
<keyword evidence="2" id="KW-0548">Nucleotidyltransferase</keyword>
<keyword evidence="2" id="KW-0808">Transferase</keyword>
<dbReference type="AlphaFoldDB" id="F9WLB9"/>
<organism evidence="2 3">
    <name type="scientific">Trypanosoma vivax (strain Y486)</name>
    <dbReference type="NCBI Taxonomy" id="1055687"/>
    <lineage>
        <taxon>Eukaryota</taxon>
        <taxon>Discoba</taxon>
        <taxon>Euglenozoa</taxon>
        <taxon>Kinetoplastea</taxon>
        <taxon>Metakinetoplastina</taxon>
        <taxon>Trypanosomatida</taxon>
        <taxon>Trypanosomatidae</taxon>
        <taxon>Trypanosoma</taxon>
        <taxon>Duttonella</taxon>
    </lineage>
</organism>
<protein>
    <submittedName>
        <fullName evidence="2">Reverse transcriptase (RNA-dependent DNA polymerase)</fullName>
    </submittedName>
</protein>
<dbReference type="GO" id="GO:0003964">
    <property type="term" value="F:RNA-directed DNA polymerase activity"/>
    <property type="evidence" value="ECO:0007669"/>
    <property type="project" value="UniProtKB-KW"/>
</dbReference>
<keyword evidence="3" id="KW-1185">Reference proteome</keyword>
<keyword evidence="2" id="KW-0695">RNA-directed DNA polymerase</keyword>
<name>F9WLB9_TRYVY</name>
<dbReference type="Proteomes" id="UP000009027">
    <property type="component" value="Unassembled WGS sequence"/>
</dbReference>
<gene>
    <name evidence="2" type="ORF">TvY486_0000870</name>
</gene>
<proteinExistence type="predicted"/>
<sequence length="34" mass="3759">QQALRKPHTTKHLKLHHAVQCSEAQVQAGHTTSS</sequence>